<dbReference type="Proteomes" id="UP000218891">
    <property type="component" value="Plasmid pP36_d"/>
</dbReference>
<geneLocation type="plasmid" evidence="2 3">
    <name>pP36_d</name>
</geneLocation>
<name>A0ABN5DV88_9RHOB</name>
<organism evidence="2 3">
    <name type="scientific">Phaeobacter piscinae</name>
    <dbReference type="NCBI Taxonomy" id="1580596"/>
    <lineage>
        <taxon>Bacteria</taxon>
        <taxon>Pseudomonadati</taxon>
        <taxon>Pseudomonadota</taxon>
        <taxon>Alphaproteobacteria</taxon>
        <taxon>Rhodobacterales</taxon>
        <taxon>Roseobacteraceae</taxon>
        <taxon>Phaeobacter</taxon>
    </lineage>
</organism>
<reference evidence="2 3" key="4">
    <citation type="journal article" date="2018" name="Environ. Microbiol. Rep.">
        <title>Phylogenetic distribution of roseobacticides in the Roseobacter group and their effect on microalgae.</title>
        <authorList>
            <person name="Sonnenschein E.C."/>
            <person name="Phippen C.B."/>
            <person name="Bentzon-Tilia M."/>
            <person name="Rasmussen S.A."/>
            <person name="Nielsen K.F."/>
            <person name="Gram L."/>
        </authorList>
    </citation>
    <scope>NUCLEOTIDE SEQUENCE [LARGE SCALE GENOMIC DNA]</scope>
    <source>
        <strain evidence="2 3">P36</strain>
    </source>
</reference>
<evidence type="ECO:0000313" key="3">
    <source>
        <dbReference type="Proteomes" id="UP000218891"/>
    </source>
</evidence>
<reference evidence="2 3" key="2">
    <citation type="journal article" date="2017" name="Genome Biol. Evol.">
        <title>Trajectories and Drivers of Genome Evolution in Surface-Associated Marine Phaeobacter.</title>
        <authorList>
            <person name="Freese H.M."/>
            <person name="Sikorski J."/>
            <person name="Bunk B."/>
            <person name="Scheuner C."/>
            <person name="Meier-Kolthoff J.P."/>
            <person name="Sproer C."/>
            <person name="Gram L."/>
            <person name="Overmann J."/>
        </authorList>
    </citation>
    <scope>NUCLEOTIDE SEQUENCE [LARGE SCALE GENOMIC DNA]</scope>
    <source>
        <strain evidence="2 3">P36</strain>
    </source>
</reference>
<keyword evidence="1" id="KW-0732">Signal</keyword>
<keyword evidence="3" id="KW-1185">Reference proteome</keyword>
<reference evidence="2 3" key="1">
    <citation type="journal article" date="2017" name="Front. Microbiol.">
        <title>Phaeobacter piscinae sp. nov., a species of the Roseobacter group and potential aquaculture probiont.</title>
        <authorList>
            <person name="Sonnenschein E.C."/>
            <person name="Phippen C.B.W."/>
            <person name="Nielsen K.F."/>
            <person name="Mateiu R.V."/>
            <person name="Melchiorsen J."/>
            <person name="Gram L."/>
            <person name="Overmann J."/>
            <person name="Freese H.M."/>
        </authorList>
    </citation>
    <scope>NUCLEOTIDE SEQUENCE [LARGE SCALE GENOMIC DNA]</scope>
    <source>
        <strain evidence="2 3">P36</strain>
    </source>
</reference>
<protein>
    <recommendedName>
        <fullName evidence="4">Lipoprotein</fullName>
    </recommendedName>
</protein>
<accession>A0ABN5DV88</accession>
<sequence>MKTTATLFLLLGLGLAGCAEYRPSEANCFDTATRNAGVMTFMPTNEPAPRVRVSTKSAPCSFISLSGPEGLGDG</sequence>
<keyword evidence="2" id="KW-0614">Plasmid</keyword>
<evidence type="ECO:0008006" key="4">
    <source>
        <dbReference type="Google" id="ProtNLM"/>
    </source>
</evidence>
<evidence type="ECO:0000256" key="1">
    <source>
        <dbReference type="SAM" id="SignalP"/>
    </source>
</evidence>
<dbReference type="PROSITE" id="PS51257">
    <property type="entry name" value="PROKAR_LIPOPROTEIN"/>
    <property type="match status" value="1"/>
</dbReference>
<proteinExistence type="predicted"/>
<dbReference type="EMBL" id="CP010647">
    <property type="protein sequence ID" value="ATG37958.1"/>
    <property type="molecule type" value="Genomic_DNA"/>
</dbReference>
<feature type="signal peptide" evidence="1">
    <location>
        <begin position="1"/>
        <end position="18"/>
    </location>
</feature>
<feature type="chain" id="PRO_5046296626" description="Lipoprotein" evidence="1">
    <location>
        <begin position="19"/>
        <end position="74"/>
    </location>
</feature>
<gene>
    <name evidence="2" type="ORF">PhaeoP36_03882</name>
</gene>
<evidence type="ECO:0000313" key="2">
    <source>
        <dbReference type="EMBL" id="ATG37958.1"/>
    </source>
</evidence>
<reference evidence="2 3" key="3">
    <citation type="journal article" date="2017" name="Int. J. Syst. Evol. Microbiol.">
        <title>Adaptation of Surface-Associated Bacteria to the Open Ocean: A Genomically Distinct Subpopulation of Phaeobacter gallaeciensis Colonizes Pacific Mesozooplankton.</title>
        <authorList>
            <person name="Freese H.M."/>
            <person name="Methner A."/>
            <person name="Overmann J."/>
        </authorList>
    </citation>
    <scope>NUCLEOTIDE SEQUENCE [LARGE SCALE GENOMIC DNA]</scope>
    <source>
        <strain evidence="2 3">P36</strain>
    </source>
</reference>